<proteinExistence type="predicted"/>
<dbReference type="EMBL" id="KN847318">
    <property type="protein sequence ID" value="KIW57933.1"/>
    <property type="molecule type" value="Genomic_DNA"/>
</dbReference>
<evidence type="ECO:0000313" key="2">
    <source>
        <dbReference type="EMBL" id="KIW57933.1"/>
    </source>
</evidence>
<dbReference type="Proteomes" id="UP000054342">
    <property type="component" value="Unassembled WGS sequence"/>
</dbReference>
<dbReference type="HOGENOM" id="CLU_706031_0_0_1"/>
<accession>A0A0D2EQG6</accession>
<name>A0A0D2EQG6_9EURO</name>
<dbReference type="RefSeq" id="XP_013318517.1">
    <property type="nucleotide sequence ID" value="XM_013463063.1"/>
</dbReference>
<reference evidence="2 3" key="1">
    <citation type="submission" date="2015-01" db="EMBL/GenBank/DDBJ databases">
        <title>The Genome Sequence of Exophiala xenobiotica CBS118157.</title>
        <authorList>
            <consortium name="The Broad Institute Genomics Platform"/>
            <person name="Cuomo C."/>
            <person name="de Hoog S."/>
            <person name="Gorbushina A."/>
            <person name="Stielow B."/>
            <person name="Teixiera M."/>
            <person name="Abouelleil A."/>
            <person name="Chapman S.B."/>
            <person name="Priest M."/>
            <person name="Young S.K."/>
            <person name="Wortman J."/>
            <person name="Nusbaum C."/>
            <person name="Birren B."/>
        </authorList>
    </citation>
    <scope>NUCLEOTIDE SEQUENCE [LARGE SCALE GENOMIC DNA]</scope>
    <source>
        <strain evidence="2 3">CBS 118157</strain>
    </source>
</reference>
<dbReference type="GeneID" id="25324397"/>
<sequence length="391" mass="44399">MSAWSRHMTPEQFYSFTGVALEVWRAYSEHEQEAAVGMLDLAHQKWNNLTNKYKLANRHKFSHKHKLANKHKTANAASEAGVIAKTSVTPPIKDERGSDGAIQMNVNPETALATSNTHKKSDVTTQKDIKRQISGPQISGTQTKKRKRDDDAKDVASKTSGSQTKKRKVDDDVKEVASKGKRLPHAVKERDNKQSSVSTSLGHHFRRAVRAREEGMKNSDYAVVRDAILPDNSHAANLRRPEIDVPTSVTPWESEEKVGDLTGLHPEEIWVCQQLAITGDVYRCQKAQIFLGLALFTEYNHQLHQKQIEKPSFLRMGKAQFQLFGSIDANKLSALFDAFTAWGWVGEAKQTWKSTETLCERFPEAHRRKLVQEVFDWERRTLPRESWVADF</sequence>
<dbReference type="STRING" id="348802.A0A0D2EQG6"/>
<organism evidence="2 3">
    <name type="scientific">Exophiala xenobiotica</name>
    <dbReference type="NCBI Taxonomy" id="348802"/>
    <lineage>
        <taxon>Eukaryota</taxon>
        <taxon>Fungi</taxon>
        <taxon>Dikarya</taxon>
        <taxon>Ascomycota</taxon>
        <taxon>Pezizomycotina</taxon>
        <taxon>Eurotiomycetes</taxon>
        <taxon>Chaetothyriomycetidae</taxon>
        <taxon>Chaetothyriales</taxon>
        <taxon>Herpotrichiellaceae</taxon>
        <taxon>Exophiala</taxon>
    </lineage>
</organism>
<feature type="region of interest" description="Disordered" evidence="1">
    <location>
        <begin position="110"/>
        <end position="205"/>
    </location>
</feature>
<evidence type="ECO:0000313" key="3">
    <source>
        <dbReference type="Proteomes" id="UP000054342"/>
    </source>
</evidence>
<gene>
    <name evidence="2" type="ORF">PV05_02489</name>
</gene>
<dbReference type="AlphaFoldDB" id="A0A0D2EQG6"/>
<protein>
    <submittedName>
        <fullName evidence="2">Uncharacterized protein</fullName>
    </submittedName>
</protein>
<evidence type="ECO:0000256" key="1">
    <source>
        <dbReference type="SAM" id="MobiDB-lite"/>
    </source>
</evidence>
<feature type="compositionally biased region" description="Basic and acidic residues" evidence="1">
    <location>
        <begin position="119"/>
        <end position="131"/>
    </location>
</feature>
<dbReference type="Gene3D" id="1.10.10.10">
    <property type="entry name" value="Winged helix-like DNA-binding domain superfamily/Winged helix DNA-binding domain"/>
    <property type="match status" value="1"/>
</dbReference>
<feature type="compositionally biased region" description="Basic and acidic residues" evidence="1">
    <location>
        <begin position="168"/>
        <end position="178"/>
    </location>
</feature>
<dbReference type="InterPro" id="IPR036388">
    <property type="entry name" value="WH-like_DNA-bd_sf"/>
</dbReference>
<dbReference type="OrthoDB" id="5598695at2759"/>
<keyword evidence="3" id="KW-1185">Reference proteome</keyword>